<feature type="domain" description="Flagellar basal body rod protein N-terminal" evidence="7">
    <location>
        <begin position="9"/>
        <end position="36"/>
    </location>
</feature>
<evidence type="ECO:0000256" key="3">
    <source>
        <dbReference type="ARBA" id="ARBA00009677"/>
    </source>
</evidence>
<dbReference type="InterPro" id="IPR053927">
    <property type="entry name" value="FlgK_helical"/>
</dbReference>
<evidence type="ECO:0000256" key="1">
    <source>
        <dbReference type="ARBA" id="ARBA00004117"/>
    </source>
</evidence>
<dbReference type="GO" id="GO:0009424">
    <property type="term" value="C:bacterial-type flagellum hook"/>
    <property type="evidence" value="ECO:0007669"/>
    <property type="project" value="InterPro"/>
</dbReference>
<dbReference type="OrthoDB" id="7181295at2"/>
<keyword evidence="5" id="KW-0964">Secreted</keyword>
<keyword evidence="6" id="KW-0975">Bacterial flagellum</keyword>
<dbReference type="Proteomes" id="UP000286954">
    <property type="component" value="Chromosome"/>
</dbReference>
<keyword evidence="11" id="KW-1185">Reference proteome</keyword>
<sequence>MALNGILGNAMSGIQASQLGMRSVSNNIANVNTPGYARTKVDLIARSAAGIGMGVQVAGITRVADVFLQAASLRAGSDAAKATTSAALLDRLQSQFGGTQDAGGLYGRLVKAFESIGAAAVDPVERVARLSAASDLQSFFDEASRLSAEVRALRDEADRRIGSGVERVNEILAELQSLNTQAQALNASGSDSTGVTNRQAELLDELSGLMDIRAEVQPDGRLFVRTENGTALLDNARLQLSYVPSGTGAYGADYGRITAVVSSSGATVDLTSSIRSGELRALMDMRDIELPAIAAQLAEFTAGTSDALNAAHNNSASYPPQTTMTGRNTGLIANDLLSGSGIATLAVVTDDGELVNRIDLEFTAGGFTVNGNAGTTVDDLVNELNAALGGDGTASFSGGRLVINATAPGTGLATVQDESSPSDLGGGRGFAHFFGLNDIITSARPSFFDTGLGAGTPLGTSAGQEMTFRVSTPDGRSTTEITIPADQATLGDFVNALNNPATGMGGFGTWSLDSEGALSFTPSSAYASYDFDLVSDSTSRGDTGLALSQLFGIGDAARMSRAEAFSVRSDLRSNSANISFSQLDIGAGTVPGDLVLTAGDGRGGQALYNAFSATRRFDGAGAFAGGTATLQEYGARLSGDVGTRAARAERAADSALSVKEAADRKRMDVEGVNMDEELANMILYQQAYNAAARMIQASKEMTDVLLNMGR</sequence>
<dbReference type="PANTHER" id="PTHR30033">
    <property type="entry name" value="FLAGELLAR HOOK-ASSOCIATED PROTEIN 1"/>
    <property type="match status" value="1"/>
</dbReference>
<dbReference type="Pfam" id="PF22638">
    <property type="entry name" value="FlgK_D1"/>
    <property type="match status" value="1"/>
</dbReference>
<comment type="similarity">
    <text evidence="3">Belongs to the flagella basal body rod proteins family.</text>
</comment>
<accession>A0A3T0EC84</accession>
<dbReference type="PANTHER" id="PTHR30033:SF2">
    <property type="entry name" value="FLAGELLAR HOOK PROTEIN"/>
    <property type="match status" value="1"/>
</dbReference>
<organism evidence="10 11">
    <name type="scientific">Glycocaulis alkaliphilus</name>
    <dbReference type="NCBI Taxonomy" id="1434191"/>
    <lineage>
        <taxon>Bacteria</taxon>
        <taxon>Pseudomonadati</taxon>
        <taxon>Pseudomonadota</taxon>
        <taxon>Alphaproteobacteria</taxon>
        <taxon>Maricaulales</taxon>
        <taxon>Maricaulaceae</taxon>
        <taxon>Glycocaulis</taxon>
    </lineage>
</organism>
<evidence type="ECO:0000259" key="9">
    <source>
        <dbReference type="Pfam" id="PF22638"/>
    </source>
</evidence>
<dbReference type="Pfam" id="PF00460">
    <property type="entry name" value="Flg_bb_rod"/>
    <property type="match status" value="1"/>
</dbReference>
<evidence type="ECO:0000259" key="7">
    <source>
        <dbReference type="Pfam" id="PF00460"/>
    </source>
</evidence>
<dbReference type="EMBL" id="CP018911">
    <property type="protein sequence ID" value="AZU04907.1"/>
    <property type="molecule type" value="Genomic_DNA"/>
</dbReference>
<feature type="domain" description="Flagellar basal-body/hook protein C-terminal" evidence="8">
    <location>
        <begin position="671"/>
        <end position="708"/>
    </location>
</feature>
<keyword evidence="10" id="KW-0966">Cell projection</keyword>
<evidence type="ECO:0000313" key="11">
    <source>
        <dbReference type="Proteomes" id="UP000286954"/>
    </source>
</evidence>
<dbReference type="PRINTS" id="PR01005">
    <property type="entry name" value="FLGHOOKAP1"/>
</dbReference>
<dbReference type="GO" id="GO:0005576">
    <property type="term" value="C:extracellular region"/>
    <property type="evidence" value="ECO:0007669"/>
    <property type="project" value="UniProtKB-SubCell"/>
</dbReference>
<evidence type="ECO:0000256" key="4">
    <source>
        <dbReference type="ARBA" id="ARBA00016244"/>
    </source>
</evidence>
<evidence type="ECO:0000313" key="10">
    <source>
        <dbReference type="EMBL" id="AZU04907.1"/>
    </source>
</evidence>
<evidence type="ECO:0000256" key="5">
    <source>
        <dbReference type="ARBA" id="ARBA00022525"/>
    </source>
</evidence>
<dbReference type="InterPro" id="IPR002371">
    <property type="entry name" value="FlgK"/>
</dbReference>
<dbReference type="KEGG" id="gak:X907_2392"/>
<dbReference type="GO" id="GO:0009425">
    <property type="term" value="C:bacterial-type flagellum basal body"/>
    <property type="evidence" value="ECO:0007669"/>
    <property type="project" value="UniProtKB-SubCell"/>
</dbReference>
<dbReference type="InterPro" id="IPR001444">
    <property type="entry name" value="Flag_bb_rod_N"/>
</dbReference>
<dbReference type="GO" id="GO:0005198">
    <property type="term" value="F:structural molecule activity"/>
    <property type="evidence" value="ECO:0007669"/>
    <property type="project" value="InterPro"/>
</dbReference>
<keyword evidence="10" id="KW-0969">Cilium</keyword>
<dbReference type="PROSITE" id="PS00588">
    <property type="entry name" value="FLAGELLA_BB_ROD"/>
    <property type="match status" value="1"/>
</dbReference>
<comment type="subcellular location">
    <subcellularLocation>
        <location evidence="1">Bacterial flagellum basal body</location>
    </subcellularLocation>
    <subcellularLocation>
        <location evidence="2">Secreted</location>
    </subcellularLocation>
</comment>
<dbReference type="GO" id="GO:0044780">
    <property type="term" value="P:bacterial-type flagellum assembly"/>
    <property type="evidence" value="ECO:0007669"/>
    <property type="project" value="InterPro"/>
</dbReference>
<dbReference type="RefSeq" id="WP_127568248.1">
    <property type="nucleotide sequence ID" value="NZ_BMFB01000001.1"/>
</dbReference>
<evidence type="ECO:0000256" key="2">
    <source>
        <dbReference type="ARBA" id="ARBA00004613"/>
    </source>
</evidence>
<dbReference type="NCBIfam" id="TIGR02492">
    <property type="entry name" value="flgK_ends"/>
    <property type="match status" value="1"/>
</dbReference>
<name>A0A3T0EC84_9PROT</name>
<dbReference type="SUPFAM" id="SSF64518">
    <property type="entry name" value="Phase 1 flagellin"/>
    <property type="match status" value="1"/>
</dbReference>
<reference evidence="10 11" key="1">
    <citation type="submission" date="2016-12" db="EMBL/GenBank/DDBJ databases">
        <title>The genome of dimorphic prosthecate Glycocaulis alkaliphilus 6b-8t, isolated from crude oil dictates its adaptability in petroleum environments.</title>
        <authorList>
            <person name="Wu X.-L."/>
            <person name="Geng S."/>
        </authorList>
    </citation>
    <scope>NUCLEOTIDE SEQUENCE [LARGE SCALE GENOMIC DNA]</scope>
    <source>
        <strain evidence="10 11">6B-8</strain>
    </source>
</reference>
<evidence type="ECO:0000259" key="8">
    <source>
        <dbReference type="Pfam" id="PF06429"/>
    </source>
</evidence>
<protein>
    <recommendedName>
        <fullName evidence="4">Flagellar hook-associated protein 1</fullName>
    </recommendedName>
</protein>
<dbReference type="AlphaFoldDB" id="A0A3T0EC84"/>
<dbReference type="Pfam" id="PF06429">
    <property type="entry name" value="Flg_bbr_C"/>
    <property type="match status" value="1"/>
</dbReference>
<evidence type="ECO:0000256" key="6">
    <source>
        <dbReference type="ARBA" id="ARBA00023143"/>
    </source>
</evidence>
<dbReference type="InterPro" id="IPR019776">
    <property type="entry name" value="Flagellar_basal_body_rod_CS"/>
</dbReference>
<proteinExistence type="inferred from homology"/>
<gene>
    <name evidence="10" type="ORF">X907_2392</name>
</gene>
<dbReference type="InterPro" id="IPR010930">
    <property type="entry name" value="Flg_bb/hook_C_dom"/>
</dbReference>
<feature type="domain" description="Flagellar hook-associated protein FlgK helical" evidence="9">
    <location>
        <begin position="91"/>
        <end position="314"/>
    </location>
</feature>
<keyword evidence="10" id="KW-0282">Flagellum</keyword>